<organism evidence="1 2">
    <name type="scientific">Cupriavidus gilardii J11</name>
    <dbReference type="NCBI Taxonomy" id="936133"/>
    <lineage>
        <taxon>Bacteria</taxon>
        <taxon>Pseudomonadati</taxon>
        <taxon>Pseudomonadota</taxon>
        <taxon>Betaproteobacteria</taxon>
        <taxon>Burkholderiales</taxon>
        <taxon>Burkholderiaceae</taxon>
        <taxon>Cupriavidus</taxon>
    </lineage>
</organism>
<keyword evidence="2" id="KW-1185">Reference proteome</keyword>
<reference evidence="1 2" key="1">
    <citation type="submission" date="2019-07" db="EMBL/GenBank/DDBJ databases">
        <title>Genome sequencing of lignin-degrading bacterial isolates.</title>
        <authorList>
            <person name="Gladden J."/>
        </authorList>
    </citation>
    <scope>NUCLEOTIDE SEQUENCE [LARGE SCALE GENOMIC DNA]</scope>
    <source>
        <strain evidence="1 2">J11</strain>
    </source>
</reference>
<name>A0A562B8F1_9BURK</name>
<sequence length="70" mass="7965">MKRKPSSLRALAEKWLPLSGGNPPRVTRFGHTAASRVPYVCVAVPRADALLSIFFFRHRDGKWYVFPPLQ</sequence>
<evidence type="ECO:0000313" key="1">
    <source>
        <dbReference type="EMBL" id="TWG81486.1"/>
    </source>
</evidence>
<evidence type="ECO:0000313" key="2">
    <source>
        <dbReference type="Proteomes" id="UP000318141"/>
    </source>
</evidence>
<accession>A0A562B8F1</accession>
<dbReference type="EMBL" id="VLJN01000035">
    <property type="protein sequence ID" value="TWG81486.1"/>
    <property type="molecule type" value="Genomic_DNA"/>
</dbReference>
<dbReference type="AlphaFoldDB" id="A0A562B8F1"/>
<dbReference type="Proteomes" id="UP000318141">
    <property type="component" value="Unassembled WGS sequence"/>
</dbReference>
<proteinExistence type="predicted"/>
<dbReference type="OrthoDB" id="8926609at2"/>
<protein>
    <submittedName>
        <fullName evidence="1">Uncharacterized protein</fullName>
    </submittedName>
</protein>
<comment type="caution">
    <text evidence="1">The sequence shown here is derived from an EMBL/GenBank/DDBJ whole genome shotgun (WGS) entry which is preliminary data.</text>
</comment>
<gene>
    <name evidence="1" type="ORF">L602_004000000240</name>
</gene>